<evidence type="ECO:0000313" key="9">
    <source>
        <dbReference type="Proteomes" id="UP000034024"/>
    </source>
</evidence>
<dbReference type="GO" id="GO:0016853">
    <property type="term" value="F:isomerase activity"/>
    <property type="evidence" value="ECO:0007669"/>
    <property type="project" value="UniProtKB-KW"/>
</dbReference>
<evidence type="ECO:0000256" key="5">
    <source>
        <dbReference type="ARBA" id="ARBA00023284"/>
    </source>
</evidence>
<gene>
    <name evidence="8" type="ORF">J2Y00_003099</name>
    <name evidence="7" type="ORF">SY84_14145</name>
</gene>
<dbReference type="Proteomes" id="UP001185331">
    <property type="component" value="Unassembled WGS sequence"/>
</dbReference>
<dbReference type="EMBL" id="JAVDQK010000007">
    <property type="protein sequence ID" value="MDR6219496.1"/>
    <property type="molecule type" value="Genomic_DNA"/>
</dbReference>
<proteinExistence type="inferred from homology"/>
<dbReference type="Proteomes" id="UP000034024">
    <property type="component" value="Chromosome"/>
</dbReference>
<accession>A0A0F7JQ96</accession>
<comment type="similarity">
    <text evidence="1">Belongs to the thioredoxin family. DsbA subfamily.</text>
</comment>
<dbReference type="AlphaFoldDB" id="A0A0F7JQ96"/>
<evidence type="ECO:0000313" key="8">
    <source>
        <dbReference type="EMBL" id="MDR6219496.1"/>
    </source>
</evidence>
<dbReference type="Pfam" id="PF13462">
    <property type="entry name" value="Thioredoxin_4"/>
    <property type="match status" value="1"/>
</dbReference>
<dbReference type="PANTHER" id="PTHR13887:SF14">
    <property type="entry name" value="DISULFIDE BOND FORMATION PROTEIN D"/>
    <property type="match status" value="1"/>
</dbReference>
<dbReference type="OrthoDB" id="117402at2"/>
<dbReference type="PATRIC" id="fig|1309411.5.peg.2880"/>
<evidence type="ECO:0000259" key="6">
    <source>
        <dbReference type="Pfam" id="PF13462"/>
    </source>
</evidence>
<feature type="domain" description="Thioredoxin-like fold" evidence="6">
    <location>
        <begin position="48"/>
        <end position="220"/>
    </location>
</feature>
<evidence type="ECO:0000256" key="2">
    <source>
        <dbReference type="ARBA" id="ARBA00022729"/>
    </source>
</evidence>
<dbReference type="PANTHER" id="PTHR13887">
    <property type="entry name" value="GLUTATHIONE S-TRANSFERASE KAPPA"/>
    <property type="match status" value="1"/>
</dbReference>
<reference evidence="8" key="2">
    <citation type="submission" date="2023-07" db="EMBL/GenBank/DDBJ databases">
        <title>Sorghum-associated microbial communities from plants grown in Nebraska, USA.</title>
        <authorList>
            <person name="Schachtman D."/>
        </authorList>
    </citation>
    <scope>NUCLEOTIDE SEQUENCE</scope>
    <source>
        <strain evidence="8">BE330</strain>
    </source>
</reference>
<evidence type="ECO:0000256" key="1">
    <source>
        <dbReference type="ARBA" id="ARBA00005791"/>
    </source>
</evidence>
<dbReference type="InterPro" id="IPR036249">
    <property type="entry name" value="Thioredoxin-like_sf"/>
</dbReference>
<dbReference type="SUPFAM" id="SSF52833">
    <property type="entry name" value="Thioredoxin-like"/>
    <property type="match status" value="1"/>
</dbReference>
<keyword evidence="3" id="KW-0560">Oxidoreductase</keyword>
<evidence type="ECO:0000313" key="7">
    <source>
        <dbReference type="EMBL" id="AKH17967.1"/>
    </source>
</evidence>
<dbReference type="GO" id="GO:0016491">
    <property type="term" value="F:oxidoreductase activity"/>
    <property type="evidence" value="ECO:0007669"/>
    <property type="project" value="UniProtKB-KW"/>
</dbReference>
<name>A0A0F7JQ96_9DEIO</name>
<dbReference type="KEGG" id="dch:SY84_14145"/>
<keyword evidence="5" id="KW-0676">Redox-active center</keyword>
<reference evidence="7 9" key="1">
    <citation type="submission" date="2015-01" db="EMBL/GenBank/DDBJ databases">
        <title>Deinococcus soli/N5/whole genome sequencing.</title>
        <authorList>
            <person name="Kim M.K."/>
            <person name="Srinivasan S."/>
            <person name="Lee J.-J."/>
        </authorList>
    </citation>
    <scope>NUCLEOTIDE SEQUENCE [LARGE SCALE GENOMIC DNA]</scope>
    <source>
        <strain evidence="7 9">N5</strain>
    </source>
</reference>
<keyword evidence="8" id="KW-0413">Isomerase</keyword>
<sequence length="222" mass="23568">MTANSNPNRMFLVIGTLIAAVLIGLAVFAVQGKPAAGTADFDLTGVPFAGQESAPVDVVVVEDFKCPACKNFEETVTPELKTRYVDTGKAKVHTILWPFLAEKFSLPTDDGKLAAQASLCVYDQGGNDAFTTFKSILFRAQGEENVVWATKARLKDLAGNLESLDQSKFAECLDTDATAARVDAMEAQATRARVNSTPTVFVNGKQVTGTLADVSAAIDAAE</sequence>
<keyword evidence="4" id="KW-1015">Disulfide bond</keyword>
<dbReference type="RefSeq" id="WP_046844534.1">
    <property type="nucleotide sequence ID" value="NZ_BMHJ01000011.1"/>
</dbReference>
<keyword evidence="9" id="KW-1185">Reference proteome</keyword>
<evidence type="ECO:0000256" key="4">
    <source>
        <dbReference type="ARBA" id="ARBA00023157"/>
    </source>
</evidence>
<protein>
    <submittedName>
        <fullName evidence="7">DSBA oxidoreductase</fullName>
    </submittedName>
    <submittedName>
        <fullName evidence="8">Protein-disulfide isomerase</fullName>
    </submittedName>
</protein>
<evidence type="ECO:0000256" key="3">
    <source>
        <dbReference type="ARBA" id="ARBA00023002"/>
    </source>
</evidence>
<dbReference type="EMBL" id="CP011389">
    <property type="protein sequence ID" value="AKH17967.1"/>
    <property type="molecule type" value="Genomic_DNA"/>
</dbReference>
<keyword evidence="2" id="KW-0732">Signal</keyword>
<organism evidence="7 9">
    <name type="scientific">Deinococcus soli</name>
    <name type="common">ex Cha et al. 2016</name>
    <dbReference type="NCBI Taxonomy" id="1309411"/>
    <lineage>
        <taxon>Bacteria</taxon>
        <taxon>Thermotogati</taxon>
        <taxon>Deinococcota</taxon>
        <taxon>Deinococci</taxon>
        <taxon>Deinococcales</taxon>
        <taxon>Deinococcaceae</taxon>
        <taxon>Deinococcus</taxon>
    </lineage>
</organism>
<dbReference type="InterPro" id="IPR012336">
    <property type="entry name" value="Thioredoxin-like_fold"/>
</dbReference>
<dbReference type="Gene3D" id="3.40.30.10">
    <property type="entry name" value="Glutaredoxin"/>
    <property type="match status" value="1"/>
</dbReference>